<dbReference type="PRINTS" id="PR00039">
    <property type="entry name" value="HTHLYSR"/>
</dbReference>
<keyword evidence="2" id="KW-0805">Transcription regulation</keyword>
<sequence length="302" mass="33706">MELRHLRYFVAVAEELSFTRAAERLRTAQPSLSQQIRDLEEQVGTLLLARTRRKVELTEAGQVFLTEARLTLAQADRALVRARQVGRKDTSTITIGFVPAAEVRIFPSILPRLRMRLPELSVELRSIPTFEQEQKLLDHEIDIAFLRKPIRSPEVVSEVVLRESLVAVLPVGHPLAQYEEIDPLQLDDAAFIQPHPLYSGDLHNVVESYFAQHGVRPSVTQVATNTLLYLNLIGMKLGIGILPAYAASLTNPAICTRPLAAPAPEIELLMAWRSGDQSPQLGVLRELVAQHAAGEKRRTKEA</sequence>
<evidence type="ECO:0000256" key="1">
    <source>
        <dbReference type="ARBA" id="ARBA00009437"/>
    </source>
</evidence>
<accession>A0ABV7PH06</accession>
<evidence type="ECO:0000256" key="3">
    <source>
        <dbReference type="ARBA" id="ARBA00023125"/>
    </source>
</evidence>
<reference evidence="7" key="1">
    <citation type="journal article" date="2019" name="Int. J. Syst. Evol. Microbiol.">
        <title>The Global Catalogue of Microorganisms (GCM) 10K type strain sequencing project: providing services to taxonomists for standard genome sequencing and annotation.</title>
        <authorList>
            <consortium name="The Broad Institute Genomics Platform"/>
            <consortium name="The Broad Institute Genome Sequencing Center for Infectious Disease"/>
            <person name="Wu L."/>
            <person name="Ma J."/>
        </authorList>
    </citation>
    <scope>NUCLEOTIDE SEQUENCE [LARGE SCALE GENOMIC DNA]</scope>
    <source>
        <strain evidence="7">CCM 7480</strain>
    </source>
</reference>
<feature type="domain" description="HTH lysR-type" evidence="5">
    <location>
        <begin position="1"/>
        <end position="58"/>
    </location>
</feature>
<keyword evidence="3 6" id="KW-0238">DNA-binding</keyword>
<protein>
    <submittedName>
        <fullName evidence="6">DNA-binding transcriptional regulator HcaR</fullName>
    </submittedName>
</protein>
<evidence type="ECO:0000313" key="6">
    <source>
        <dbReference type="EMBL" id="MFC3457435.1"/>
    </source>
</evidence>
<evidence type="ECO:0000313" key="7">
    <source>
        <dbReference type="Proteomes" id="UP001595665"/>
    </source>
</evidence>
<dbReference type="InterPro" id="IPR036388">
    <property type="entry name" value="WH-like_DNA-bd_sf"/>
</dbReference>
<dbReference type="GO" id="GO:0003677">
    <property type="term" value="F:DNA binding"/>
    <property type="evidence" value="ECO:0007669"/>
    <property type="project" value="UniProtKB-KW"/>
</dbReference>
<dbReference type="Pfam" id="PF00126">
    <property type="entry name" value="HTH_1"/>
    <property type="match status" value="1"/>
</dbReference>
<dbReference type="PANTHER" id="PTHR30346">
    <property type="entry name" value="TRANSCRIPTIONAL DUAL REGULATOR HCAR-RELATED"/>
    <property type="match status" value="1"/>
</dbReference>
<name>A0ABV7PH06_9BURK</name>
<keyword evidence="4" id="KW-0804">Transcription</keyword>
<dbReference type="PANTHER" id="PTHR30346:SF0">
    <property type="entry name" value="HCA OPERON TRANSCRIPTIONAL ACTIVATOR HCAR"/>
    <property type="match status" value="1"/>
</dbReference>
<dbReference type="SUPFAM" id="SSF46785">
    <property type="entry name" value="Winged helix' DNA-binding domain"/>
    <property type="match status" value="1"/>
</dbReference>
<dbReference type="Proteomes" id="UP001595665">
    <property type="component" value="Unassembled WGS sequence"/>
</dbReference>
<evidence type="ECO:0000256" key="4">
    <source>
        <dbReference type="ARBA" id="ARBA00023163"/>
    </source>
</evidence>
<evidence type="ECO:0000259" key="5">
    <source>
        <dbReference type="PROSITE" id="PS50931"/>
    </source>
</evidence>
<dbReference type="RefSeq" id="WP_379733716.1">
    <property type="nucleotide sequence ID" value="NZ_JBHRVV010000001.1"/>
</dbReference>
<dbReference type="Pfam" id="PF03466">
    <property type="entry name" value="LysR_substrate"/>
    <property type="match status" value="1"/>
</dbReference>
<dbReference type="PROSITE" id="PS50931">
    <property type="entry name" value="HTH_LYSR"/>
    <property type="match status" value="1"/>
</dbReference>
<dbReference type="Gene3D" id="1.10.10.10">
    <property type="entry name" value="Winged helix-like DNA-binding domain superfamily/Winged helix DNA-binding domain"/>
    <property type="match status" value="1"/>
</dbReference>
<dbReference type="InterPro" id="IPR036390">
    <property type="entry name" value="WH_DNA-bd_sf"/>
</dbReference>
<keyword evidence="7" id="KW-1185">Reference proteome</keyword>
<dbReference type="Gene3D" id="3.40.190.10">
    <property type="entry name" value="Periplasmic binding protein-like II"/>
    <property type="match status" value="2"/>
</dbReference>
<dbReference type="InterPro" id="IPR000847">
    <property type="entry name" value="LysR_HTH_N"/>
</dbReference>
<gene>
    <name evidence="6" type="primary">hcaR</name>
    <name evidence="6" type="ORF">ACFOPH_04150</name>
</gene>
<dbReference type="NCBIfam" id="NF007385">
    <property type="entry name" value="PRK09906.1"/>
    <property type="match status" value="1"/>
</dbReference>
<dbReference type="InterPro" id="IPR005119">
    <property type="entry name" value="LysR_subst-bd"/>
</dbReference>
<organism evidence="6 7">
    <name type="scientific">Massilia haematophila</name>
    <dbReference type="NCBI Taxonomy" id="457923"/>
    <lineage>
        <taxon>Bacteria</taxon>
        <taxon>Pseudomonadati</taxon>
        <taxon>Pseudomonadota</taxon>
        <taxon>Betaproteobacteria</taxon>
        <taxon>Burkholderiales</taxon>
        <taxon>Oxalobacteraceae</taxon>
        <taxon>Telluria group</taxon>
        <taxon>Massilia</taxon>
    </lineage>
</organism>
<comment type="similarity">
    <text evidence="1">Belongs to the LysR transcriptional regulatory family.</text>
</comment>
<comment type="caution">
    <text evidence="6">The sequence shown here is derived from an EMBL/GenBank/DDBJ whole genome shotgun (WGS) entry which is preliminary data.</text>
</comment>
<dbReference type="EMBL" id="JBHRVV010000001">
    <property type="protein sequence ID" value="MFC3457435.1"/>
    <property type="molecule type" value="Genomic_DNA"/>
</dbReference>
<evidence type="ECO:0000256" key="2">
    <source>
        <dbReference type="ARBA" id="ARBA00023015"/>
    </source>
</evidence>
<proteinExistence type="inferred from homology"/>
<dbReference type="SUPFAM" id="SSF53850">
    <property type="entry name" value="Periplasmic binding protein-like II"/>
    <property type="match status" value="1"/>
</dbReference>